<accession>A0A2T0FMY9</accession>
<dbReference type="PROSITE" id="PS50082">
    <property type="entry name" value="WD_REPEATS_2"/>
    <property type="match status" value="4"/>
</dbReference>
<dbReference type="Pfam" id="PF00400">
    <property type="entry name" value="WD40"/>
    <property type="match status" value="4"/>
</dbReference>
<dbReference type="CDD" id="cd00200">
    <property type="entry name" value="WD40"/>
    <property type="match status" value="1"/>
</dbReference>
<dbReference type="PRINTS" id="PR00320">
    <property type="entry name" value="GPROTEINBRPT"/>
</dbReference>
<dbReference type="SMART" id="SM00320">
    <property type="entry name" value="WD40"/>
    <property type="match status" value="4"/>
</dbReference>
<dbReference type="InterPro" id="IPR015943">
    <property type="entry name" value="WD40/YVTN_repeat-like_dom_sf"/>
</dbReference>
<evidence type="ECO:0000256" key="2">
    <source>
        <dbReference type="ARBA" id="ARBA00022737"/>
    </source>
</evidence>
<evidence type="ECO:0000256" key="3">
    <source>
        <dbReference type="PROSITE-ProRule" id="PRU00221"/>
    </source>
</evidence>
<dbReference type="Proteomes" id="UP000238350">
    <property type="component" value="Unassembled WGS sequence"/>
</dbReference>
<keyword evidence="1 3" id="KW-0853">WD repeat</keyword>
<dbReference type="PROSITE" id="PS50294">
    <property type="entry name" value="WD_REPEATS_REGION"/>
    <property type="match status" value="3"/>
</dbReference>
<dbReference type="Gene3D" id="2.130.10.10">
    <property type="entry name" value="YVTN repeat-like/Quinoprotein amine dehydrogenase"/>
    <property type="match status" value="1"/>
</dbReference>
<comment type="caution">
    <text evidence="4">The sequence shown here is derived from an EMBL/GenBank/DDBJ whole genome shotgun (WGS) entry which is preliminary data.</text>
</comment>
<protein>
    <submittedName>
        <fullName evidence="4">Protein will die slowly</fullName>
    </submittedName>
</protein>
<reference evidence="4 5" key="1">
    <citation type="submission" date="2017-04" db="EMBL/GenBank/DDBJ databases">
        <title>Genome sequencing of [Candida] sorbophila.</title>
        <authorList>
            <person name="Ahn J.O."/>
        </authorList>
    </citation>
    <scope>NUCLEOTIDE SEQUENCE [LARGE SCALE GENOMIC DNA]</scope>
    <source>
        <strain evidence="4 5">DS02</strain>
    </source>
</reference>
<dbReference type="OrthoDB" id="674604at2759"/>
<dbReference type="InterPro" id="IPR036322">
    <property type="entry name" value="WD40_repeat_dom_sf"/>
</dbReference>
<dbReference type="PROSITE" id="PS00678">
    <property type="entry name" value="WD_REPEATS_1"/>
    <property type="match status" value="2"/>
</dbReference>
<gene>
    <name evidence="4" type="ORF">B9G98_03971</name>
</gene>
<dbReference type="STRING" id="45607.A0A2T0FMY9"/>
<organism evidence="4 5">
    <name type="scientific">Wickerhamiella sorbophila</name>
    <dbReference type="NCBI Taxonomy" id="45607"/>
    <lineage>
        <taxon>Eukaryota</taxon>
        <taxon>Fungi</taxon>
        <taxon>Dikarya</taxon>
        <taxon>Ascomycota</taxon>
        <taxon>Saccharomycotina</taxon>
        <taxon>Dipodascomycetes</taxon>
        <taxon>Dipodascales</taxon>
        <taxon>Trichomonascaceae</taxon>
        <taxon>Wickerhamiella</taxon>
    </lineage>
</organism>
<keyword evidence="5" id="KW-1185">Reference proteome</keyword>
<proteinExistence type="predicted"/>
<sequence>MSTAGRFSPDGARFAIARDTFVEIYDSQTQSLLGRLDGHLLAVNDLSWSPCSRYVASAGDDFLVIVWSASTFKPLRTLRGHTQSIASVRFNYKGNLIVSTSIDENLRVWDVLQARCLTILAAHSEPVCAADFCFDSTLIVSGSYDGLVRLWDTQSGHCLKTLTGAQNNPLPVTFTRFTPNGQYVIVANIEGQIQVWDYVNTKIVMLFEAPPDKFTRSIGIHDRSLIIATSTGVRIHDISSGELKSELLFEGGALTADISADGTKILFAGPRGFEIRPFNPN</sequence>
<feature type="repeat" description="WD" evidence="3">
    <location>
        <begin position="78"/>
        <end position="119"/>
    </location>
</feature>
<feature type="repeat" description="WD" evidence="3">
    <location>
        <begin position="120"/>
        <end position="161"/>
    </location>
</feature>
<dbReference type="InterPro" id="IPR050995">
    <property type="entry name" value="WD-F-box_domain-protein"/>
</dbReference>
<feature type="repeat" description="WD" evidence="3">
    <location>
        <begin position="36"/>
        <end position="77"/>
    </location>
</feature>
<dbReference type="InterPro" id="IPR020472">
    <property type="entry name" value="WD40_PAC1"/>
</dbReference>
<dbReference type="InterPro" id="IPR001680">
    <property type="entry name" value="WD40_rpt"/>
</dbReference>
<dbReference type="EMBL" id="NDIQ01000022">
    <property type="protein sequence ID" value="PRT56351.1"/>
    <property type="molecule type" value="Genomic_DNA"/>
</dbReference>
<dbReference type="InterPro" id="IPR019775">
    <property type="entry name" value="WD40_repeat_CS"/>
</dbReference>
<dbReference type="SUPFAM" id="SSF50978">
    <property type="entry name" value="WD40 repeat-like"/>
    <property type="match status" value="1"/>
</dbReference>
<dbReference type="GeneID" id="36517719"/>
<name>A0A2T0FMY9_9ASCO</name>
<dbReference type="AlphaFoldDB" id="A0A2T0FMY9"/>
<evidence type="ECO:0000313" key="5">
    <source>
        <dbReference type="Proteomes" id="UP000238350"/>
    </source>
</evidence>
<dbReference type="PANTHER" id="PTHR14604">
    <property type="entry name" value="WD40 REPEAT PF20"/>
    <property type="match status" value="1"/>
</dbReference>
<evidence type="ECO:0000256" key="1">
    <source>
        <dbReference type="ARBA" id="ARBA00022574"/>
    </source>
</evidence>
<feature type="repeat" description="WD" evidence="3">
    <location>
        <begin position="165"/>
        <end position="206"/>
    </location>
</feature>
<dbReference type="PANTHER" id="PTHR14604:SF4">
    <property type="entry name" value="F-BOX DOMAIN-CONTAINING PROTEIN"/>
    <property type="match status" value="1"/>
</dbReference>
<evidence type="ECO:0000313" key="4">
    <source>
        <dbReference type="EMBL" id="PRT56351.1"/>
    </source>
</evidence>
<dbReference type="RefSeq" id="XP_024666296.1">
    <property type="nucleotide sequence ID" value="XM_024810528.1"/>
</dbReference>
<keyword evidence="2" id="KW-0677">Repeat</keyword>